<accession>A0A0D8BHK3</accession>
<dbReference type="PROSITE" id="PS51123">
    <property type="entry name" value="OMPA_2"/>
    <property type="match status" value="1"/>
</dbReference>
<protein>
    <submittedName>
        <fullName evidence="7">OmpA family</fullName>
    </submittedName>
</protein>
<dbReference type="PRINTS" id="PR01023">
    <property type="entry name" value="NAFLGMOTY"/>
</dbReference>
<dbReference type="PATRIC" id="fig|1502723.3.peg.868"/>
<evidence type="ECO:0000256" key="4">
    <source>
        <dbReference type="PROSITE-ProRule" id="PRU00473"/>
    </source>
</evidence>
<evidence type="ECO:0000256" key="3">
    <source>
        <dbReference type="ARBA" id="ARBA00023237"/>
    </source>
</evidence>
<evidence type="ECO:0000259" key="6">
    <source>
        <dbReference type="PROSITE" id="PS51123"/>
    </source>
</evidence>
<comment type="caution">
    <text evidence="7">The sequence shown here is derived from an EMBL/GenBank/DDBJ whole genome shotgun (WGS) entry which is preliminary data.</text>
</comment>
<evidence type="ECO:0000256" key="2">
    <source>
        <dbReference type="ARBA" id="ARBA00023136"/>
    </source>
</evidence>
<comment type="subcellular location">
    <subcellularLocation>
        <location evidence="1">Cell outer membrane</location>
    </subcellularLocation>
</comment>
<dbReference type="RefSeq" id="WP_044884682.1">
    <property type="nucleotide sequence ID" value="NZ_JYFN01000012.1"/>
</dbReference>
<dbReference type="Gene3D" id="3.30.1330.60">
    <property type="entry name" value="OmpA-like domain"/>
    <property type="match status" value="1"/>
</dbReference>
<dbReference type="PANTHER" id="PTHR30329">
    <property type="entry name" value="STATOR ELEMENT OF FLAGELLAR MOTOR COMPLEX"/>
    <property type="match status" value="1"/>
</dbReference>
<reference evidence="8" key="1">
    <citation type="submission" date="2015-02" db="EMBL/GenBank/DDBJ databases">
        <title>Draft Genome of Frankia sp. CpI1-S.</title>
        <authorList>
            <person name="Oshone R.T."/>
            <person name="Ngom M."/>
            <person name="Ghodhbane-Gtari F."/>
            <person name="Gtari M."/>
            <person name="Morris K."/>
            <person name="Thomas K."/>
            <person name="Sen A."/>
            <person name="Tisa L.S."/>
        </authorList>
    </citation>
    <scope>NUCLEOTIDE SEQUENCE [LARGE SCALE GENOMIC DNA]</scope>
    <source>
        <strain evidence="8">CpI1-S</strain>
    </source>
</reference>
<evidence type="ECO:0000313" key="8">
    <source>
        <dbReference type="Proteomes" id="UP000032545"/>
    </source>
</evidence>
<name>A0A0D8BHK3_9ACTN</name>
<dbReference type="InterPro" id="IPR006664">
    <property type="entry name" value="OMP_bac"/>
</dbReference>
<evidence type="ECO:0000256" key="5">
    <source>
        <dbReference type="SAM" id="MobiDB-lite"/>
    </source>
</evidence>
<dbReference type="Gene3D" id="3.40.1520.20">
    <property type="match status" value="1"/>
</dbReference>
<keyword evidence="3" id="KW-0998">Cell outer membrane</keyword>
<reference evidence="7 8" key="2">
    <citation type="journal article" date="2016" name="Genome Announc.">
        <title>Permanent Draft Genome Sequences for Two Variants of Frankia sp. Strain CpI1, the First Frankia Strain Isolated from Root Nodules of Comptonia peregrina.</title>
        <authorList>
            <person name="Oshone R."/>
            <person name="Hurst S.G.IV."/>
            <person name="Abebe-Akele F."/>
            <person name="Simpson S."/>
            <person name="Morris K."/>
            <person name="Thomas W.K."/>
            <person name="Tisa L.S."/>
        </authorList>
    </citation>
    <scope>NUCLEOTIDE SEQUENCE [LARGE SCALE GENOMIC DNA]</scope>
    <source>
        <strain evidence="8">CpI1-S</strain>
    </source>
</reference>
<dbReference type="Pfam" id="PF00691">
    <property type="entry name" value="OmpA"/>
    <property type="match status" value="1"/>
</dbReference>
<dbReference type="InterPro" id="IPR050330">
    <property type="entry name" value="Bact_OuterMem_StrucFunc"/>
</dbReference>
<dbReference type="PANTHER" id="PTHR30329:SF21">
    <property type="entry name" value="LIPOPROTEIN YIAD-RELATED"/>
    <property type="match status" value="1"/>
</dbReference>
<dbReference type="InterPro" id="IPR036737">
    <property type="entry name" value="OmpA-like_sf"/>
</dbReference>
<evidence type="ECO:0000313" key="7">
    <source>
        <dbReference type="EMBL" id="KJE23550.1"/>
    </source>
</evidence>
<evidence type="ECO:0000256" key="1">
    <source>
        <dbReference type="ARBA" id="ARBA00004442"/>
    </source>
</evidence>
<sequence length="393" mass="38508">MSPSLAARLHRPRPLAFVVSLVLAWLLLALIAFALRRGPIQDDLAARATAAVRAVGGVHAQVRIEGREAIVTGRFPSAAAAEQARASAAVSGTTSARLGDDVVIATQPARPLVLAVAGQGLSVTATVPDAASRAALLAAVADAADGTVRGQVLVDPAVAEPPVEAVAALATALRGVAGEHSATVSGSTVALAGGTPDEAARRRLGAAVLAATAATVPGATLADHLVVTRTGSGAAARPGRAAAGSRQSGSAAPGDTSAGSGVSAGSGASAGTAGTLAALRAVLDGHDVTFPVSGARLSPSAQASLDKVASTLRGGDLAVLVGGYTDTSGPSALNQALSLNRAQAAADYLTSRGVPADLVRVAGFGSREPVASNGTLQGRAANRRVEIIPLPSR</sequence>
<gene>
    <name evidence="7" type="ORF">FF36_01999</name>
</gene>
<dbReference type="OrthoDB" id="9782229at2"/>
<organism evidence="7 8">
    <name type="scientific">Frankia torreyi</name>
    <dbReference type="NCBI Taxonomy" id="1856"/>
    <lineage>
        <taxon>Bacteria</taxon>
        <taxon>Bacillati</taxon>
        <taxon>Actinomycetota</taxon>
        <taxon>Actinomycetes</taxon>
        <taxon>Frankiales</taxon>
        <taxon>Frankiaceae</taxon>
        <taxon>Frankia</taxon>
    </lineage>
</organism>
<dbReference type="CDD" id="cd07185">
    <property type="entry name" value="OmpA_C-like"/>
    <property type="match status" value="1"/>
</dbReference>
<proteinExistence type="predicted"/>
<keyword evidence="2 4" id="KW-0472">Membrane</keyword>
<dbReference type="InterPro" id="IPR006665">
    <property type="entry name" value="OmpA-like"/>
</dbReference>
<keyword evidence="8" id="KW-1185">Reference proteome</keyword>
<feature type="domain" description="OmpA-like" evidence="6">
    <location>
        <begin position="277"/>
        <end position="393"/>
    </location>
</feature>
<dbReference type="PRINTS" id="PR01021">
    <property type="entry name" value="OMPADOMAIN"/>
</dbReference>
<feature type="region of interest" description="Disordered" evidence="5">
    <location>
        <begin position="232"/>
        <end position="266"/>
    </location>
</feature>
<dbReference type="EMBL" id="JYFN01000012">
    <property type="protein sequence ID" value="KJE23550.1"/>
    <property type="molecule type" value="Genomic_DNA"/>
</dbReference>
<dbReference type="SUPFAM" id="SSF103088">
    <property type="entry name" value="OmpA-like"/>
    <property type="match status" value="1"/>
</dbReference>
<dbReference type="AlphaFoldDB" id="A0A0D8BHK3"/>
<dbReference type="GO" id="GO:0009279">
    <property type="term" value="C:cell outer membrane"/>
    <property type="evidence" value="ECO:0007669"/>
    <property type="project" value="UniProtKB-SubCell"/>
</dbReference>
<dbReference type="Proteomes" id="UP000032545">
    <property type="component" value="Unassembled WGS sequence"/>
</dbReference>